<protein>
    <submittedName>
        <fullName evidence="1">Uncharacterized protein</fullName>
    </submittedName>
</protein>
<evidence type="ECO:0000313" key="2">
    <source>
        <dbReference type="Proteomes" id="UP000565441"/>
    </source>
</evidence>
<proteinExistence type="predicted"/>
<sequence>MGNRGKLLTYRESRRFRPGACYVYGFPLDEAGQDALGEKLCPTPPTSTSTELVKPQNKHLRVLFHLLSQCDAVWPSDRSKWATGTWEGEDYVLIGVAVCRIKNDEHIPKGGDMVKLKAIFAANGFIEEPRWFLYG</sequence>
<dbReference type="Proteomes" id="UP000565441">
    <property type="component" value="Unassembled WGS sequence"/>
</dbReference>
<dbReference type="OrthoDB" id="2956349at2759"/>
<evidence type="ECO:0000313" key="1">
    <source>
        <dbReference type="EMBL" id="KAF5372689.1"/>
    </source>
</evidence>
<dbReference type="EMBL" id="JAACJP010000042">
    <property type="protein sequence ID" value="KAF5372689.1"/>
    <property type="molecule type" value="Genomic_DNA"/>
</dbReference>
<accession>A0A8H5GXB1</accession>
<keyword evidence="2" id="KW-1185">Reference proteome</keyword>
<gene>
    <name evidence="1" type="ORF">D9615_009876</name>
</gene>
<dbReference type="AlphaFoldDB" id="A0A8H5GXB1"/>
<name>A0A8H5GXB1_9AGAR</name>
<organism evidence="1 2">
    <name type="scientific">Tricholomella constricta</name>
    <dbReference type="NCBI Taxonomy" id="117010"/>
    <lineage>
        <taxon>Eukaryota</taxon>
        <taxon>Fungi</taxon>
        <taxon>Dikarya</taxon>
        <taxon>Basidiomycota</taxon>
        <taxon>Agaricomycotina</taxon>
        <taxon>Agaricomycetes</taxon>
        <taxon>Agaricomycetidae</taxon>
        <taxon>Agaricales</taxon>
        <taxon>Tricholomatineae</taxon>
        <taxon>Lyophyllaceae</taxon>
        <taxon>Tricholomella</taxon>
    </lineage>
</organism>
<comment type="caution">
    <text evidence="1">The sequence shown here is derived from an EMBL/GenBank/DDBJ whole genome shotgun (WGS) entry which is preliminary data.</text>
</comment>
<reference evidence="1 2" key="1">
    <citation type="journal article" date="2020" name="ISME J.">
        <title>Uncovering the hidden diversity of litter-decomposition mechanisms in mushroom-forming fungi.</title>
        <authorList>
            <person name="Floudas D."/>
            <person name="Bentzer J."/>
            <person name="Ahren D."/>
            <person name="Johansson T."/>
            <person name="Persson P."/>
            <person name="Tunlid A."/>
        </authorList>
    </citation>
    <scope>NUCLEOTIDE SEQUENCE [LARGE SCALE GENOMIC DNA]</scope>
    <source>
        <strain evidence="1 2">CBS 661.87</strain>
    </source>
</reference>